<organism evidence="19 20">
    <name type="scientific">Candidatus Woesebacteria bacterium GW2011_GWA1_39_21b</name>
    <dbReference type="NCBI Taxonomy" id="1618551"/>
    <lineage>
        <taxon>Bacteria</taxon>
        <taxon>Candidatus Woeseibacteriota</taxon>
    </lineage>
</organism>
<evidence type="ECO:0000256" key="13">
    <source>
        <dbReference type="ARBA" id="ARBA00047754"/>
    </source>
</evidence>
<dbReference type="InterPro" id="IPR013509">
    <property type="entry name" value="RNR_lsu_N"/>
</dbReference>
<comment type="caution">
    <text evidence="19">The sequence shown here is derived from an EMBL/GenBank/DDBJ whole genome shotgun (WGS) entry which is preliminary data.</text>
</comment>
<feature type="compositionally biased region" description="Polar residues" evidence="15">
    <location>
        <begin position="841"/>
        <end position="856"/>
    </location>
</feature>
<keyword evidence="5 14" id="KW-0846">Cobalamin</keyword>
<feature type="domain" description="Ribonucleotide reductase large subunit N-terminal" evidence="16">
    <location>
        <begin position="56"/>
        <end position="136"/>
    </location>
</feature>
<comment type="function">
    <text evidence="12 14">Catalyzes the reduction of ribonucleotides to deoxyribonucleotides. May function to provide a pool of deoxyribonucleotide precursors for DNA repair during oxygen limitation and/or for immediate growth after restoration of oxygen.</text>
</comment>
<dbReference type="InterPro" id="IPR013344">
    <property type="entry name" value="RNR_NrdJ/NrdZ"/>
</dbReference>
<dbReference type="NCBIfam" id="TIGR02504">
    <property type="entry name" value="NrdJ_Z"/>
    <property type="match status" value="1"/>
</dbReference>
<dbReference type="InterPro" id="IPR008926">
    <property type="entry name" value="RNR_R1-su_N"/>
</dbReference>
<comment type="cofactor">
    <cofactor evidence="1 14">
        <name>adenosylcob(III)alamin</name>
        <dbReference type="ChEBI" id="CHEBI:18408"/>
    </cofactor>
</comment>
<dbReference type="Pfam" id="PF02867">
    <property type="entry name" value="Ribonuc_red_lgC"/>
    <property type="match status" value="2"/>
</dbReference>
<comment type="catalytic activity">
    <reaction evidence="13 14">
        <text>a 2'-deoxyribonucleoside 5'-diphosphate + [thioredoxin]-disulfide + H2O = a ribonucleoside 5'-diphosphate + [thioredoxin]-dithiol</text>
        <dbReference type="Rhea" id="RHEA:23252"/>
        <dbReference type="Rhea" id="RHEA-COMP:10698"/>
        <dbReference type="Rhea" id="RHEA-COMP:10700"/>
        <dbReference type="ChEBI" id="CHEBI:15377"/>
        <dbReference type="ChEBI" id="CHEBI:29950"/>
        <dbReference type="ChEBI" id="CHEBI:50058"/>
        <dbReference type="ChEBI" id="CHEBI:57930"/>
        <dbReference type="ChEBI" id="CHEBI:73316"/>
        <dbReference type="EC" id="1.17.4.1"/>
    </reaction>
</comment>
<dbReference type="Gene3D" id="3.20.70.20">
    <property type="match status" value="1"/>
</dbReference>
<dbReference type="NCBIfam" id="NF006417">
    <property type="entry name" value="PRK08665.1"/>
    <property type="match status" value="1"/>
</dbReference>
<feature type="domain" description="Ribonucleotide reductase large subunit C-terminal" evidence="17">
    <location>
        <begin position="140"/>
        <end position="457"/>
    </location>
</feature>
<dbReference type="SUPFAM" id="SSF48168">
    <property type="entry name" value="R1 subunit of ribonucleotide reductase, N-terminal domain"/>
    <property type="match status" value="1"/>
</dbReference>
<evidence type="ECO:0000256" key="3">
    <source>
        <dbReference type="ARBA" id="ARBA00012274"/>
    </source>
</evidence>
<comment type="similarity">
    <text evidence="2 14">Belongs to the ribonucleoside diphosphate reductase class-2 family.</text>
</comment>
<evidence type="ECO:0000256" key="11">
    <source>
        <dbReference type="ARBA" id="ARBA00023285"/>
    </source>
</evidence>
<keyword evidence="9" id="KW-0215">Deoxyribonucleotide synthesis</keyword>
<dbReference type="InterPro" id="IPR050862">
    <property type="entry name" value="RdRp_reductase_class-2"/>
</dbReference>
<gene>
    <name evidence="19" type="ORF">UT40_C0024G0009</name>
</gene>
<dbReference type="EMBL" id="LBWQ01000024">
    <property type="protein sequence ID" value="KKR13116.1"/>
    <property type="molecule type" value="Genomic_DNA"/>
</dbReference>
<dbReference type="Proteomes" id="UP000034690">
    <property type="component" value="Unassembled WGS sequence"/>
</dbReference>
<feature type="domain" description="Ribonucleotide reductase large subunit C-terminal" evidence="17">
    <location>
        <begin position="461"/>
        <end position="608"/>
    </location>
</feature>
<dbReference type="PATRIC" id="fig|1618551.3.peg.975"/>
<dbReference type="GO" id="GO:0005524">
    <property type="term" value="F:ATP binding"/>
    <property type="evidence" value="ECO:0007669"/>
    <property type="project" value="InterPro"/>
</dbReference>
<dbReference type="AlphaFoldDB" id="A0A0G0NK00"/>
<evidence type="ECO:0000313" key="20">
    <source>
        <dbReference type="Proteomes" id="UP000034690"/>
    </source>
</evidence>
<dbReference type="PANTHER" id="PTHR43371">
    <property type="entry name" value="VITAMIN B12-DEPENDENT RIBONUCLEOTIDE REDUCTASE"/>
    <property type="match status" value="1"/>
</dbReference>
<dbReference type="PRINTS" id="PR01183">
    <property type="entry name" value="RIBORDTASEM1"/>
</dbReference>
<evidence type="ECO:0000256" key="10">
    <source>
        <dbReference type="ARBA" id="ARBA00023157"/>
    </source>
</evidence>
<keyword evidence="7 14" id="KW-0547">Nucleotide-binding</keyword>
<dbReference type="PANTHER" id="PTHR43371:SF1">
    <property type="entry name" value="RIBONUCLEOSIDE-DIPHOSPHATE REDUCTASE"/>
    <property type="match status" value="1"/>
</dbReference>
<evidence type="ECO:0000256" key="15">
    <source>
        <dbReference type="SAM" id="MobiDB-lite"/>
    </source>
</evidence>
<evidence type="ECO:0000256" key="2">
    <source>
        <dbReference type="ARBA" id="ARBA00007405"/>
    </source>
</evidence>
<evidence type="ECO:0000256" key="1">
    <source>
        <dbReference type="ARBA" id="ARBA00001922"/>
    </source>
</evidence>
<evidence type="ECO:0000256" key="8">
    <source>
        <dbReference type="ARBA" id="ARBA00023002"/>
    </source>
</evidence>
<dbReference type="CDD" id="cd02888">
    <property type="entry name" value="RNR_II_dimer"/>
    <property type="match status" value="1"/>
</dbReference>
<dbReference type="Pfam" id="PF12637">
    <property type="entry name" value="TSCPD"/>
    <property type="match status" value="1"/>
</dbReference>
<keyword evidence="6 14" id="KW-0237">DNA synthesis</keyword>
<proteinExistence type="inferred from homology"/>
<dbReference type="GO" id="GO:0031419">
    <property type="term" value="F:cobalamin binding"/>
    <property type="evidence" value="ECO:0007669"/>
    <property type="project" value="UniProtKB-KW"/>
</dbReference>
<dbReference type="SUPFAM" id="SSF51998">
    <property type="entry name" value="PFL-like glycyl radical enzymes"/>
    <property type="match status" value="1"/>
</dbReference>
<dbReference type="Pfam" id="PF00317">
    <property type="entry name" value="Ribonuc_red_lgN"/>
    <property type="match status" value="1"/>
</dbReference>
<evidence type="ECO:0000256" key="5">
    <source>
        <dbReference type="ARBA" id="ARBA00022628"/>
    </source>
</evidence>
<evidence type="ECO:0000256" key="7">
    <source>
        <dbReference type="ARBA" id="ARBA00022741"/>
    </source>
</evidence>
<evidence type="ECO:0000259" key="16">
    <source>
        <dbReference type="Pfam" id="PF00317"/>
    </source>
</evidence>
<evidence type="ECO:0000256" key="9">
    <source>
        <dbReference type="ARBA" id="ARBA00023116"/>
    </source>
</evidence>
<accession>A0A0G0NK00</accession>
<dbReference type="GO" id="GO:0004748">
    <property type="term" value="F:ribonucleoside-diphosphate reductase activity, thioredoxin disulfide as acceptor"/>
    <property type="evidence" value="ECO:0007669"/>
    <property type="project" value="UniProtKB-EC"/>
</dbReference>
<keyword evidence="11 14" id="KW-0170">Cobalt</keyword>
<evidence type="ECO:0000259" key="17">
    <source>
        <dbReference type="Pfam" id="PF02867"/>
    </source>
</evidence>
<evidence type="ECO:0000259" key="18">
    <source>
        <dbReference type="Pfam" id="PF12637"/>
    </source>
</evidence>
<evidence type="ECO:0000256" key="6">
    <source>
        <dbReference type="ARBA" id="ARBA00022634"/>
    </source>
</evidence>
<sequence>MTRGFKNRKTLKKNGNGRLTLDSLIFASYEDNLKLIAKKLGNRPSVPKGFPKGKWTEQALRVLKERYLRKDEDGRVIETPDELCWRVAWDIASAEVLWGKSKTEVRKIASEVYELLATHDFLPNSPTLMNAGTGNGLQYSACFVLPVEDSLVGIFDAVKYQALIHQTGGGTGFSFSRLRPRGSMVKSSRGIASGPVSFMRIFDAATNEIKQGGKRRGANMGILRVDHPDILEFIHCKEEGGITNFNISVTITDEFMKAYEKDGEYMLIDPKSKKVVGKLSARKVFDEIAEGAWRTGDPGLVFIDRINAGSANPVPSLGPVESTNPCGEQPLYPYDSCNLGSIFLNNFVTSKNEVDWDKLKRVTSLSVRFLDSVIEMNPYPLDSIRKVSLAIRRIGLGIGGWADMLVELGIPYDSDEALELGEKIMKVIQDEAVLASQELAQERGPFPMFSASIYKDEVSRRNSTVTTIAPTGSISIIAGASSGIEPLFAIAYQHIVRDKHLDRTLTFINPKFEKVAKDGGFLTDEIKNKVAEHGVIRDIKEIPPDTRKIFGTAHEIHHDWHLKHQAVFQKYTENAVSKTINMANGVTVSDIKEAYLLAWKTNCKGITVFRDGCKDAQVLNLGVNGKKAIEGRAEQKLAVSAISETYAIGELVQERPFVITGSTYKLATPVGTAFITINQDEKGEPLELFVNVGKAGSDVTAMAEALGRTISTSLRFRGNLSRLERAREIAFQLAGIGGRRSVGFGPNKILSLPDAVSYALSKHFNFKVNGFILDDKVFKNGQEFFLNGETKSVEVKAESQSDLAGAVMSAQIPARQVPVQSGDDHTAASAEFNLASAPRSEVSTTSDASPQNNDNLQLPLGSKETVTGGADICPSCGASAYVYEEGCAKCFSCGYSEC</sequence>
<evidence type="ECO:0000313" key="19">
    <source>
        <dbReference type="EMBL" id="KKR13116.1"/>
    </source>
</evidence>
<reference evidence="19 20" key="1">
    <citation type="journal article" date="2015" name="Nature">
        <title>rRNA introns, odd ribosomes, and small enigmatic genomes across a large radiation of phyla.</title>
        <authorList>
            <person name="Brown C.T."/>
            <person name="Hug L.A."/>
            <person name="Thomas B.C."/>
            <person name="Sharon I."/>
            <person name="Castelle C.J."/>
            <person name="Singh A."/>
            <person name="Wilkins M.J."/>
            <person name="Williams K.H."/>
            <person name="Banfield J.F."/>
        </authorList>
    </citation>
    <scope>NUCLEOTIDE SEQUENCE [LARGE SCALE GENOMIC DNA]</scope>
</reference>
<feature type="region of interest" description="Disordered" evidence="15">
    <location>
        <begin position="836"/>
        <end position="861"/>
    </location>
</feature>
<keyword evidence="10" id="KW-1015">Disulfide bond</keyword>
<dbReference type="InterPro" id="IPR024434">
    <property type="entry name" value="TSCPD_dom"/>
</dbReference>
<dbReference type="GO" id="GO:0071897">
    <property type="term" value="P:DNA biosynthetic process"/>
    <property type="evidence" value="ECO:0007669"/>
    <property type="project" value="UniProtKB-KW"/>
</dbReference>
<evidence type="ECO:0000256" key="4">
    <source>
        <dbReference type="ARBA" id="ARBA00014409"/>
    </source>
</evidence>
<dbReference type="UniPathway" id="UPA00326"/>
<dbReference type="GO" id="GO:0009263">
    <property type="term" value="P:deoxyribonucleotide biosynthetic process"/>
    <property type="evidence" value="ECO:0007669"/>
    <property type="project" value="UniProtKB-KW"/>
</dbReference>
<keyword evidence="8 14" id="KW-0560">Oxidoreductase</keyword>
<evidence type="ECO:0000256" key="14">
    <source>
        <dbReference type="RuleBase" id="RU364064"/>
    </source>
</evidence>
<feature type="domain" description="TSCPD" evidence="18">
    <location>
        <begin position="670"/>
        <end position="763"/>
    </location>
</feature>
<dbReference type="InterPro" id="IPR000788">
    <property type="entry name" value="RNR_lg_C"/>
</dbReference>
<name>A0A0G0NK00_9BACT</name>
<dbReference type="EC" id="1.17.4.1" evidence="3 14"/>
<protein>
    <recommendedName>
        <fullName evidence="4 14">Vitamin B12-dependent ribonucleotide reductase</fullName>
        <ecNumber evidence="3 14">1.17.4.1</ecNumber>
    </recommendedName>
</protein>
<evidence type="ECO:0000256" key="12">
    <source>
        <dbReference type="ARBA" id="ARBA00025437"/>
    </source>
</evidence>